<sequence>MSRARMPVLACLATLALALSACDAAPEATAPDPAADAPAADVETPAPNSDASIPAAQPVTAIPAAMQGRWGMTEADCDPNEPANKGLMTIDGTTLTFYESVAEIGQAMLAGDNALRGTFDYEGEGMQWSRDLTLTLSGPDTLVLEEIGDDAPPGPRSYSKCN</sequence>
<comment type="caution">
    <text evidence="3">The sequence shown here is derived from an EMBL/GenBank/DDBJ whole genome shotgun (WGS) entry which is preliminary data.</text>
</comment>
<accession>A0A0G9MW21</accession>
<gene>
    <name evidence="3" type="ORF">AAW00_11230</name>
</gene>
<feature type="signal peptide" evidence="2">
    <location>
        <begin position="1"/>
        <end position="24"/>
    </location>
</feature>
<dbReference type="AlphaFoldDB" id="A0A0G9MW21"/>
<protein>
    <recommendedName>
        <fullName evidence="5">Lipoprotein</fullName>
    </recommendedName>
</protein>
<evidence type="ECO:0008006" key="5">
    <source>
        <dbReference type="Google" id="ProtNLM"/>
    </source>
</evidence>
<evidence type="ECO:0000313" key="4">
    <source>
        <dbReference type="Proteomes" id="UP000053464"/>
    </source>
</evidence>
<reference evidence="3 4" key="1">
    <citation type="submission" date="2015-04" db="EMBL/GenBank/DDBJ databases">
        <title>The draft genome sequence of Erythrobacter luteus KA37.</title>
        <authorList>
            <person name="Zhuang L."/>
            <person name="Liu Y."/>
            <person name="Shao Z."/>
        </authorList>
    </citation>
    <scope>NUCLEOTIDE SEQUENCE [LARGE SCALE GENOMIC DNA]</scope>
    <source>
        <strain evidence="3 4">KA37</strain>
    </source>
</reference>
<evidence type="ECO:0000313" key="3">
    <source>
        <dbReference type="EMBL" id="KLE34926.1"/>
    </source>
</evidence>
<feature type="chain" id="PRO_5002580645" description="Lipoprotein" evidence="2">
    <location>
        <begin position="25"/>
        <end position="162"/>
    </location>
</feature>
<dbReference type="PATRIC" id="fig|1581420.6.peg.2294"/>
<organism evidence="3 4">
    <name type="scientific">Aurantiacibacter luteus</name>
    <dbReference type="NCBI Taxonomy" id="1581420"/>
    <lineage>
        <taxon>Bacteria</taxon>
        <taxon>Pseudomonadati</taxon>
        <taxon>Pseudomonadota</taxon>
        <taxon>Alphaproteobacteria</taxon>
        <taxon>Sphingomonadales</taxon>
        <taxon>Erythrobacteraceae</taxon>
        <taxon>Aurantiacibacter</taxon>
    </lineage>
</organism>
<dbReference type="STRING" id="1581420.AAW00_11230"/>
<keyword evidence="4" id="KW-1185">Reference proteome</keyword>
<proteinExistence type="predicted"/>
<dbReference type="PROSITE" id="PS51257">
    <property type="entry name" value="PROKAR_LIPOPROTEIN"/>
    <property type="match status" value="1"/>
</dbReference>
<dbReference type="Proteomes" id="UP000053464">
    <property type="component" value="Unassembled WGS sequence"/>
</dbReference>
<evidence type="ECO:0000256" key="2">
    <source>
        <dbReference type="SAM" id="SignalP"/>
    </source>
</evidence>
<feature type="region of interest" description="Disordered" evidence="1">
    <location>
        <begin position="27"/>
        <end position="56"/>
    </location>
</feature>
<dbReference type="RefSeq" id="WP_047004616.1">
    <property type="nucleotide sequence ID" value="NZ_LBHB01000002.1"/>
</dbReference>
<dbReference type="OrthoDB" id="6057763at2"/>
<feature type="compositionally biased region" description="Low complexity" evidence="1">
    <location>
        <begin position="27"/>
        <end position="47"/>
    </location>
</feature>
<evidence type="ECO:0000256" key="1">
    <source>
        <dbReference type="SAM" id="MobiDB-lite"/>
    </source>
</evidence>
<dbReference type="EMBL" id="LBHB01000002">
    <property type="protein sequence ID" value="KLE34926.1"/>
    <property type="molecule type" value="Genomic_DNA"/>
</dbReference>
<name>A0A0G9MW21_9SPHN</name>
<keyword evidence="2" id="KW-0732">Signal</keyword>